<reference evidence="1 2" key="1">
    <citation type="submission" date="2020-04" db="EMBL/GenBank/DDBJ databases">
        <title>Genome-Wide Identification of 5-Methylcytosine Sites in Bacterial Genomes By High-Throughput Sequencing of MspJI Restriction Fragments.</title>
        <authorList>
            <person name="Wu V."/>
        </authorList>
    </citation>
    <scope>NUCLEOTIDE SEQUENCE [LARGE SCALE GENOMIC DNA]</scope>
    <source>
        <strain evidence="1 2">S2</strain>
    </source>
</reference>
<sequence length="58" mass="7179">MTNDPNLRGNMIDNEWNSEEFQNEIMFSGIIDDEWLENRRTDDEDYDYQDDDHNDYVW</sequence>
<reference evidence="1 2" key="2">
    <citation type="submission" date="2020-04" db="EMBL/GenBank/DDBJ databases">
        <authorList>
            <person name="Fomenkov A."/>
            <person name="Anton B.P."/>
            <person name="Roberts R.J."/>
        </authorList>
    </citation>
    <scope>NUCLEOTIDE SEQUENCE [LARGE SCALE GENOMIC DNA]</scope>
    <source>
        <strain evidence="1 2">S2</strain>
    </source>
</reference>
<gene>
    <name evidence="1" type="ORF">HFZ78_00035</name>
</gene>
<accession>A0A6H1NVP4</accession>
<name>A0A6H1NVP4_PRIMG</name>
<evidence type="ECO:0000313" key="1">
    <source>
        <dbReference type="EMBL" id="QIZ05353.1"/>
    </source>
</evidence>
<dbReference type="Proteomes" id="UP000501868">
    <property type="component" value="Chromosome"/>
</dbReference>
<dbReference type="AlphaFoldDB" id="A0A6H1NVP4"/>
<proteinExistence type="predicted"/>
<evidence type="ECO:0000313" key="2">
    <source>
        <dbReference type="Proteomes" id="UP000501868"/>
    </source>
</evidence>
<organism evidence="1 2">
    <name type="scientific">Priestia megaterium</name>
    <name type="common">Bacillus megaterium</name>
    <dbReference type="NCBI Taxonomy" id="1404"/>
    <lineage>
        <taxon>Bacteria</taxon>
        <taxon>Bacillati</taxon>
        <taxon>Bacillota</taxon>
        <taxon>Bacilli</taxon>
        <taxon>Bacillales</taxon>
        <taxon>Bacillaceae</taxon>
        <taxon>Priestia</taxon>
    </lineage>
</organism>
<dbReference type="EMBL" id="CP051128">
    <property type="protein sequence ID" value="QIZ05353.1"/>
    <property type="molecule type" value="Genomic_DNA"/>
</dbReference>
<protein>
    <submittedName>
        <fullName evidence="1">Uncharacterized protein</fullName>
    </submittedName>
</protein>